<name>A0A1I6PMG5_9RHOB</name>
<keyword evidence="2" id="KW-1185">Reference proteome</keyword>
<dbReference type="OrthoDB" id="7728363at2"/>
<accession>A0A1I6PMG5</accession>
<evidence type="ECO:0000313" key="1">
    <source>
        <dbReference type="EMBL" id="SFS41376.1"/>
    </source>
</evidence>
<organism evidence="1 2">
    <name type="scientific">Sulfitobacter marinus</name>
    <dbReference type="NCBI Taxonomy" id="394264"/>
    <lineage>
        <taxon>Bacteria</taxon>
        <taxon>Pseudomonadati</taxon>
        <taxon>Pseudomonadota</taxon>
        <taxon>Alphaproteobacteria</taxon>
        <taxon>Rhodobacterales</taxon>
        <taxon>Roseobacteraceae</taxon>
        <taxon>Sulfitobacter</taxon>
    </lineage>
</organism>
<reference evidence="2" key="1">
    <citation type="submission" date="2016-10" db="EMBL/GenBank/DDBJ databases">
        <authorList>
            <person name="Varghese N."/>
            <person name="Submissions S."/>
        </authorList>
    </citation>
    <scope>NUCLEOTIDE SEQUENCE [LARGE SCALE GENOMIC DNA]</scope>
    <source>
        <strain evidence="2">DSM 23422</strain>
    </source>
</reference>
<protein>
    <submittedName>
        <fullName evidence="1">Uncharacterized protein</fullName>
    </submittedName>
</protein>
<sequence>MNIVTPWALKPTTPHQHSNFPIHGFVEKYHNGLHHAAYLLAGGEGANLVENISDALGREMMPSRRTMGLLSKLKDILFLKHVDEPYQPESGYFAAIDPADPMVEEICLLADGFAEALRICSEASPLGNCANNVNGVHGSHHHAVAQEMGDLQ</sequence>
<gene>
    <name evidence="1" type="ORF">SAMN04488040_0243</name>
</gene>
<dbReference type="RefSeq" id="WP_093914536.1">
    <property type="nucleotide sequence ID" value="NZ_FPAJ01000001.1"/>
</dbReference>
<evidence type="ECO:0000313" key="2">
    <source>
        <dbReference type="Proteomes" id="UP000199239"/>
    </source>
</evidence>
<dbReference type="STRING" id="394264.SAMN04488040_0243"/>
<dbReference type="EMBL" id="FPAJ01000001">
    <property type="protein sequence ID" value="SFS41376.1"/>
    <property type="molecule type" value="Genomic_DNA"/>
</dbReference>
<dbReference type="AlphaFoldDB" id="A0A1I6PMG5"/>
<dbReference type="Proteomes" id="UP000199239">
    <property type="component" value="Unassembled WGS sequence"/>
</dbReference>
<proteinExistence type="predicted"/>